<dbReference type="Proteomes" id="UP000789920">
    <property type="component" value="Unassembled WGS sequence"/>
</dbReference>
<comment type="caution">
    <text evidence="1">The sequence shown here is derived from an EMBL/GenBank/DDBJ whole genome shotgun (WGS) entry which is preliminary data.</text>
</comment>
<accession>A0ACA9SCH3</accession>
<gene>
    <name evidence="1" type="ORF">RPERSI_LOCUS28365</name>
</gene>
<organism evidence="1 2">
    <name type="scientific">Racocetra persica</name>
    <dbReference type="NCBI Taxonomy" id="160502"/>
    <lineage>
        <taxon>Eukaryota</taxon>
        <taxon>Fungi</taxon>
        <taxon>Fungi incertae sedis</taxon>
        <taxon>Mucoromycota</taxon>
        <taxon>Glomeromycotina</taxon>
        <taxon>Glomeromycetes</taxon>
        <taxon>Diversisporales</taxon>
        <taxon>Gigasporaceae</taxon>
        <taxon>Racocetra</taxon>
    </lineage>
</organism>
<evidence type="ECO:0000313" key="1">
    <source>
        <dbReference type="EMBL" id="CAG8832156.1"/>
    </source>
</evidence>
<proteinExistence type="predicted"/>
<protein>
    <submittedName>
        <fullName evidence="1">32899_t:CDS:1</fullName>
    </submittedName>
</protein>
<name>A0ACA9SCH3_9GLOM</name>
<keyword evidence="2" id="KW-1185">Reference proteome</keyword>
<feature type="non-terminal residue" evidence="1">
    <location>
        <position position="73"/>
    </location>
</feature>
<evidence type="ECO:0000313" key="2">
    <source>
        <dbReference type="Proteomes" id="UP000789920"/>
    </source>
</evidence>
<reference evidence="1" key="1">
    <citation type="submission" date="2021-06" db="EMBL/GenBank/DDBJ databases">
        <authorList>
            <person name="Kallberg Y."/>
            <person name="Tangrot J."/>
            <person name="Rosling A."/>
        </authorList>
    </citation>
    <scope>NUCLEOTIDE SEQUENCE</scope>
    <source>
        <strain evidence="1">MA461A</strain>
    </source>
</reference>
<sequence>MGPSKLKIVEKFPVSTFIDGNRGKDIENLWRRFYLLYCTMQCNSLSEEKINQFTKDARQWVQDFARPTIKTFN</sequence>
<dbReference type="EMBL" id="CAJVQC010102994">
    <property type="protein sequence ID" value="CAG8832156.1"/>
    <property type="molecule type" value="Genomic_DNA"/>
</dbReference>